<feature type="region of interest" description="Disordered" evidence="6">
    <location>
        <begin position="79"/>
        <end position="112"/>
    </location>
</feature>
<dbReference type="GO" id="GO:0016020">
    <property type="term" value="C:membrane"/>
    <property type="evidence" value="ECO:0007669"/>
    <property type="project" value="InterPro"/>
</dbReference>
<keyword evidence="5" id="KW-0157">Chromophore</keyword>
<dbReference type="GO" id="GO:0016168">
    <property type="term" value="F:chlorophyll binding"/>
    <property type="evidence" value="ECO:0007669"/>
    <property type="project" value="UniProtKB-KW"/>
</dbReference>
<dbReference type="Proteomes" id="UP000186817">
    <property type="component" value="Unassembled WGS sequence"/>
</dbReference>
<feature type="binding site" description="axial binding residue" evidence="5">
    <location>
        <position position="235"/>
    </location>
    <ligand>
        <name>chlorophyll b</name>
        <dbReference type="ChEBI" id="CHEBI:61721"/>
        <label>1</label>
    </ligand>
    <ligandPart>
        <name>Mg</name>
        <dbReference type="ChEBI" id="CHEBI:25107"/>
    </ligandPart>
</feature>
<keyword evidence="2" id="KW-0150">Chloroplast</keyword>
<feature type="binding site" description="axial binding residue" evidence="5">
    <location>
        <position position="172"/>
    </location>
    <ligand>
        <name>chlorophyll b</name>
        <dbReference type="ChEBI" id="CHEBI:61721"/>
        <label>1</label>
    </ligand>
    <ligandPart>
        <name>Mg</name>
        <dbReference type="ChEBI" id="CHEBI:25107"/>
    </ligandPart>
</feature>
<keyword evidence="7" id="KW-0472">Membrane</keyword>
<keyword evidence="10" id="KW-1185">Reference proteome</keyword>
<evidence type="ECO:0000256" key="1">
    <source>
        <dbReference type="ARBA" id="ARBA00004229"/>
    </source>
</evidence>
<dbReference type="InterPro" id="IPR001344">
    <property type="entry name" value="Chloro_AB-bd_pln"/>
</dbReference>
<dbReference type="Gene3D" id="1.10.3460.10">
    <property type="entry name" value="Chlorophyll a/b binding protein domain"/>
    <property type="match status" value="1"/>
</dbReference>
<feature type="binding site" evidence="5">
    <location>
        <position position="278"/>
    </location>
    <ligand>
        <name>chlorophyll a</name>
        <dbReference type="ChEBI" id="CHEBI:58416"/>
        <label>1</label>
    </ligand>
</feature>
<feature type="signal peptide" evidence="8">
    <location>
        <begin position="1"/>
        <end position="23"/>
    </location>
</feature>
<organism evidence="9 10">
    <name type="scientific">Symbiodinium microadriaticum</name>
    <name type="common">Dinoflagellate</name>
    <name type="synonym">Zooxanthella microadriatica</name>
    <dbReference type="NCBI Taxonomy" id="2951"/>
    <lineage>
        <taxon>Eukaryota</taxon>
        <taxon>Sar</taxon>
        <taxon>Alveolata</taxon>
        <taxon>Dinophyceae</taxon>
        <taxon>Suessiales</taxon>
        <taxon>Symbiodiniaceae</taxon>
        <taxon>Symbiodinium</taxon>
    </lineage>
</organism>
<dbReference type="AlphaFoldDB" id="A0A1Q9DMV1"/>
<feature type="chain" id="PRO_5043870459" evidence="8">
    <location>
        <begin position="24"/>
        <end position="314"/>
    </location>
</feature>
<feature type="binding site" evidence="5">
    <location>
        <position position="153"/>
    </location>
    <ligand>
        <name>chlorophyll a</name>
        <dbReference type="ChEBI" id="CHEBI:58416"/>
        <label>1</label>
    </ligand>
</feature>
<dbReference type="GO" id="GO:0009765">
    <property type="term" value="P:photosynthesis, light harvesting"/>
    <property type="evidence" value="ECO:0007669"/>
    <property type="project" value="InterPro"/>
</dbReference>
<feature type="binding site" evidence="5">
    <location>
        <position position="170"/>
    </location>
    <ligand>
        <name>chlorophyll a</name>
        <dbReference type="ChEBI" id="CHEBI:58416"/>
        <label>1</label>
    </ligand>
</feature>
<keyword evidence="5" id="KW-0148">Chlorophyll</keyword>
<dbReference type="GO" id="GO:0009507">
    <property type="term" value="C:chloroplast"/>
    <property type="evidence" value="ECO:0007669"/>
    <property type="project" value="UniProtKB-SubCell"/>
</dbReference>
<reference evidence="9 10" key="1">
    <citation type="submission" date="2016-02" db="EMBL/GenBank/DDBJ databases">
        <title>Genome analysis of coral dinoflagellate symbionts highlights evolutionary adaptations to a symbiotic lifestyle.</title>
        <authorList>
            <person name="Aranda M."/>
            <person name="Li Y."/>
            <person name="Liew Y.J."/>
            <person name="Baumgarten S."/>
            <person name="Simakov O."/>
            <person name="Wilson M."/>
            <person name="Piel J."/>
            <person name="Ashoor H."/>
            <person name="Bougouffa S."/>
            <person name="Bajic V.B."/>
            <person name="Ryu T."/>
            <person name="Ravasi T."/>
            <person name="Bayer T."/>
            <person name="Micklem G."/>
            <person name="Kim H."/>
            <person name="Bhak J."/>
            <person name="Lajeunesse T.C."/>
            <person name="Voolstra C.R."/>
        </authorList>
    </citation>
    <scope>NUCLEOTIDE SEQUENCE [LARGE SCALE GENOMIC DNA]</scope>
    <source>
        <strain evidence="9 10">CCMP2467</strain>
    </source>
</reference>
<keyword evidence="3" id="KW-0602">Photosynthesis</keyword>
<evidence type="ECO:0000256" key="3">
    <source>
        <dbReference type="ARBA" id="ARBA00022531"/>
    </source>
</evidence>
<dbReference type="OrthoDB" id="423598at2759"/>
<gene>
    <name evidence="9" type="primary">FCPB</name>
    <name evidence="9" type="ORF">AK812_SmicGene21269</name>
</gene>
<dbReference type="InterPro" id="IPR022796">
    <property type="entry name" value="Chloroa_b-bind"/>
</dbReference>
<keyword evidence="7" id="KW-1133">Transmembrane helix</keyword>
<feature type="transmembrane region" description="Helical" evidence="7">
    <location>
        <begin position="211"/>
        <end position="234"/>
    </location>
</feature>
<dbReference type="PANTHER" id="PTHR21649">
    <property type="entry name" value="CHLOROPHYLL A/B BINDING PROTEIN"/>
    <property type="match status" value="1"/>
</dbReference>
<feature type="transmembrane region" description="Helical" evidence="7">
    <location>
        <begin position="173"/>
        <end position="191"/>
    </location>
</feature>
<comment type="subcellular location">
    <subcellularLocation>
        <location evidence="1">Plastid</location>
        <location evidence="1">Chloroplast</location>
    </subcellularLocation>
</comment>
<evidence type="ECO:0000256" key="5">
    <source>
        <dbReference type="PIRSR" id="PIRSR601344-1"/>
    </source>
</evidence>
<keyword evidence="8" id="KW-0732">Signal</keyword>
<keyword evidence="7" id="KW-0812">Transmembrane</keyword>
<feature type="transmembrane region" description="Helical" evidence="7">
    <location>
        <begin position="52"/>
        <end position="73"/>
    </location>
</feature>
<feature type="binding site" evidence="5">
    <location>
        <position position="147"/>
    </location>
    <ligand>
        <name>chlorophyll a</name>
        <dbReference type="ChEBI" id="CHEBI:58416"/>
        <label>1</label>
    </ligand>
</feature>
<evidence type="ECO:0000313" key="10">
    <source>
        <dbReference type="Proteomes" id="UP000186817"/>
    </source>
</evidence>
<sequence length="314" mass="33396">MHPYIFIAGACAACLIHLRSVFVTFVPAAANTKDRRNSGKLGLRSAEGSRKGAASWCGSVAAVPLAICAVAFASSRTQRKAKGDKTESAAGSKASATAEKQTSASKQDLMGGSVGKTWGMSGEFGPWPGTVGATMPLVDPSKGMDRWDPLNLSTGDVEKFDRYRGAELKHGRVAMLAVVGLIAQHSYRFPFVLTGSFGELKASSLTDVPSGFGAVFASPSAEAFGILFLVAGWFETVFWTDNGRAPGDFGDPAGLRKRSMFEYTDFEAVRTLELEHGRLAMVGFIGTMAGEYVTGYDAVDQWTHLTEALRGVAR</sequence>
<evidence type="ECO:0000313" key="9">
    <source>
        <dbReference type="EMBL" id="OLP96496.1"/>
    </source>
</evidence>
<keyword evidence="4" id="KW-0934">Plastid</keyword>
<feature type="compositionally biased region" description="Polar residues" evidence="6">
    <location>
        <begin position="94"/>
        <end position="106"/>
    </location>
</feature>
<evidence type="ECO:0000256" key="4">
    <source>
        <dbReference type="ARBA" id="ARBA00022640"/>
    </source>
</evidence>
<accession>A0A1Q9DMV1</accession>
<evidence type="ECO:0000256" key="2">
    <source>
        <dbReference type="ARBA" id="ARBA00022528"/>
    </source>
</evidence>
<proteinExistence type="predicted"/>
<feature type="binding site" evidence="5">
    <location>
        <position position="167"/>
    </location>
    <ligand>
        <name>chlorophyll a</name>
        <dbReference type="ChEBI" id="CHEBI:58416"/>
        <label>1</label>
    </ligand>
</feature>
<feature type="binding site" evidence="5">
    <location>
        <position position="273"/>
    </location>
    <ligand>
        <name>chlorophyll a</name>
        <dbReference type="ChEBI" id="CHEBI:58416"/>
        <label>1</label>
    </ligand>
</feature>
<dbReference type="EMBL" id="LSRX01000465">
    <property type="protein sequence ID" value="OLP96496.1"/>
    <property type="molecule type" value="Genomic_DNA"/>
</dbReference>
<feature type="binding site" description="axial binding residue" evidence="5">
    <location>
        <position position="215"/>
    </location>
    <ligand>
        <name>chlorophyll b</name>
        <dbReference type="ChEBI" id="CHEBI:61721"/>
        <label>1</label>
    </ligand>
    <ligandPart>
        <name>Mg</name>
        <dbReference type="ChEBI" id="CHEBI:25107"/>
    </ligandPart>
</feature>
<dbReference type="SUPFAM" id="SSF103511">
    <property type="entry name" value="Chlorophyll a-b binding protein"/>
    <property type="match status" value="1"/>
</dbReference>
<evidence type="ECO:0000256" key="6">
    <source>
        <dbReference type="SAM" id="MobiDB-lite"/>
    </source>
</evidence>
<dbReference type="Pfam" id="PF00504">
    <property type="entry name" value="Chloroa_b-bind"/>
    <property type="match status" value="1"/>
</dbReference>
<name>A0A1Q9DMV1_SYMMI</name>
<evidence type="ECO:0000256" key="8">
    <source>
        <dbReference type="SAM" id="SignalP"/>
    </source>
</evidence>
<evidence type="ECO:0000256" key="7">
    <source>
        <dbReference type="SAM" id="Phobius"/>
    </source>
</evidence>
<comment type="caution">
    <text evidence="9">The sequence shown here is derived from an EMBL/GenBank/DDBJ whole genome shotgun (WGS) entry which is preliminary data.</text>
</comment>
<protein>
    <submittedName>
        <fullName evidence="9">Fucoxanthin-chlorophyll a-c binding protein B, chloroplastic</fullName>
    </submittedName>
</protein>